<reference evidence="2 3" key="1">
    <citation type="journal article" date="2016" name="Nat. Commun.">
        <title>Thousands of microbial genomes shed light on interconnected biogeochemical processes in an aquifer system.</title>
        <authorList>
            <person name="Anantharaman K."/>
            <person name="Brown C.T."/>
            <person name="Hug L.A."/>
            <person name="Sharon I."/>
            <person name="Castelle C.J."/>
            <person name="Probst A.J."/>
            <person name="Thomas B.C."/>
            <person name="Singh A."/>
            <person name="Wilkins M.J."/>
            <person name="Karaoz U."/>
            <person name="Brodie E.L."/>
            <person name="Williams K.H."/>
            <person name="Hubbard S.S."/>
            <person name="Banfield J.F."/>
        </authorList>
    </citation>
    <scope>NUCLEOTIDE SEQUENCE [LARGE SCALE GENOMIC DNA]</scope>
</reference>
<gene>
    <name evidence="2" type="ORF">A2941_00785</name>
</gene>
<dbReference type="AlphaFoldDB" id="A0A1F8GT97"/>
<proteinExistence type="predicted"/>
<dbReference type="Proteomes" id="UP000178444">
    <property type="component" value="Unassembled WGS sequence"/>
</dbReference>
<keyword evidence="1" id="KW-0175">Coiled coil</keyword>
<evidence type="ECO:0000313" key="3">
    <source>
        <dbReference type="Proteomes" id="UP000178444"/>
    </source>
</evidence>
<name>A0A1F8GT97_9BACT</name>
<evidence type="ECO:0008006" key="4">
    <source>
        <dbReference type="Google" id="ProtNLM"/>
    </source>
</evidence>
<organism evidence="2 3">
    <name type="scientific">Candidatus Yanofskybacteria bacterium RIFCSPLOWO2_01_FULL_49_17</name>
    <dbReference type="NCBI Taxonomy" id="1802700"/>
    <lineage>
        <taxon>Bacteria</taxon>
        <taxon>Candidatus Yanofskyibacteriota</taxon>
    </lineage>
</organism>
<sequence length="121" mass="13984">MLVSFNRKIITALLVLALVWLGRAAWRVYDQRAAVGIQLNDLESKLASIEQENQFLASASAYFTSDEYLEKQARMKLNYKLPDEQVVIIYPDKSQKAASASVSESDWNFSVWKSWFRKLFK</sequence>
<protein>
    <recommendedName>
        <fullName evidence="4">Cell division protein FtsL</fullName>
    </recommendedName>
</protein>
<dbReference type="InterPro" id="IPR007060">
    <property type="entry name" value="FtsL/DivIC"/>
</dbReference>
<accession>A0A1F8GT97</accession>
<dbReference type="EMBL" id="MGKO01000006">
    <property type="protein sequence ID" value="OGN27866.1"/>
    <property type="molecule type" value="Genomic_DNA"/>
</dbReference>
<comment type="caution">
    <text evidence="2">The sequence shown here is derived from an EMBL/GenBank/DDBJ whole genome shotgun (WGS) entry which is preliminary data.</text>
</comment>
<feature type="coiled-coil region" evidence="1">
    <location>
        <begin position="32"/>
        <end position="59"/>
    </location>
</feature>
<dbReference type="Pfam" id="PF04977">
    <property type="entry name" value="DivIC"/>
    <property type="match status" value="1"/>
</dbReference>
<evidence type="ECO:0000256" key="1">
    <source>
        <dbReference type="SAM" id="Coils"/>
    </source>
</evidence>
<evidence type="ECO:0000313" key="2">
    <source>
        <dbReference type="EMBL" id="OGN27866.1"/>
    </source>
</evidence>